<dbReference type="AlphaFoldDB" id="A0A0Q4B8J4"/>
<feature type="binding site" evidence="9">
    <location>
        <position position="143"/>
    </location>
    <ligand>
        <name>Zn(2+)</name>
        <dbReference type="ChEBI" id="CHEBI:29105"/>
        <label>2</label>
    </ligand>
</feature>
<keyword evidence="2" id="KW-0645">Protease</keyword>
<feature type="active site" evidence="8">
    <location>
        <position position="84"/>
    </location>
</feature>
<dbReference type="NCBIfam" id="NF009920">
    <property type="entry name" value="PRK13381.1"/>
    <property type="match status" value="1"/>
</dbReference>
<keyword evidence="3 9" id="KW-0479">Metal-binding</keyword>
<dbReference type="InterPro" id="IPR002933">
    <property type="entry name" value="Peptidase_M20"/>
</dbReference>
<dbReference type="GO" id="GO:0008237">
    <property type="term" value="F:metallopeptidase activity"/>
    <property type="evidence" value="ECO:0007669"/>
    <property type="project" value="UniProtKB-KW"/>
</dbReference>
<dbReference type="NCBIfam" id="NF003976">
    <property type="entry name" value="PRK05469.1"/>
    <property type="match status" value="1"/>
</dbReference>
<evidence type="ECO:0000256" key="9">
    <source>
        <dbReference type="PIRSR" id="PIRSR037215-2"/>
    </source>
</evidence>
<keyword evidence="12" id="KW-1185">Reference proteome</keyword>
<dbReference type="EC" id="3.4.11.4" evidence="7"/>
<comment type="cofactor">
    <cofactor evidence="9">
        <name>Zn(2+)</name>
        <dbReference type="ChEBI" id="CHEBI:29105"/>
    </cofactor>
    <text evidence="9">Binds 2 Zn(2+) ions per subunit.</text>
</comment>
<evidence type="ECO:0000256" key="5">
    <source>
        <dbReference type="ARBA" id="ARBA00022833"/>
    </source>
</evidence>
<dbReference type="STRING" id="1702214.AL399_02920"/>
<evidence type="ECO:0000313" key="11">
    <source>
        <dbReference type="EMBL" id="KQM09229.1"/>
    </source>
</evidence>
<dbReference type="Gene3D" id="3.30.70.360">
    <property type="match status" value="1"/>
</dbReference>
<dbReference type="PANTHER" id="PTHR42994:SF1">
    <property type="entry name" value="PEPTIDASE T"/>
    <property type="match status" value="1"/>
</dbReference>
<dbReference type="GO" id="GO:0008270">
    <property type="term" value="F:zinc ion binding"/>
    <property type="evidence" value="ECO:0007669"/>
    <property type="project" value="InterPro"/>
</dbReference>
<feature type="domain" description="Peptidase M20 dimerisation" evidence="10">
    <location>
        <begin position="212"/>
        <end position="304"/>
    </location>
</feature>
<protein>
    <recommendedName>
        <fullName evidence="7">Peptidase T</fullName>
        <ecNumber evidence="7">3.4.11.4</ecNumber>
    </recommendedName>
</protein>
<dbReference type="InterPro" id="IPR001261">
    <property type="entry name" value="ArgE/DapE_CS"/>
</dbReference>
<evidence type="ECO:0000256" key="2">
    <source>
        <dbReference type="ARBA" id="ARBA00022670"/>
    </source>
</evidence>
<feature type="binding site" evidence="9">
    <location>
        <position position="200"/>
    </location>
    <ligand>
        <name>Zn(2+)</name>
        <dbReference type="ChEBI" id="CHEBI:29105"/>
        <label>1</label>
    </ligand>
</feature>
<dbReference type="GO" id="GO:0006508">
    <property type="term" value="P:proteolysis"/>
    <property type="evidence" value="ECO:0007669"/>
    <property type="project" value="UniProtKB-UniRule"/>
</dbReference>
<dbReference type="InterPro" id="IPR011650">
    <property type="entry name" value="Peptidase_M20_dimer"/>
</dbReference>
<feature type="binding site" evidence="9">
    <location>
        <position position="178"/>
    </location>
    <ligand>
        <name>Zn(2+)</name>
        <dbReference type="ChEBI" id="CHEBI:29105"/>
        <label>2</label>
    </ligand>
</feature>
<dbReference type="GO" id="GO:0006518">
    <property type="term" value="P:peptide metabolic process"/>
    <property type="evidence" value="ECO:0007669"/>
    <property type="project" value="InterPro"/>
</dbReference>
<sequence length="414" mass="45775">MIDRASLLGRFLRYVAVDTQSREDGDTYPSTPGQRELIQLLAGELCDMGYSGVTVDGYGYLTLYVPGVGRLAQAPCIGFFAHVDTAPDAPGRPVKPRVVSAYGGEDIVLSGGMVLSPREFPELLECRGQDLVVTDGNTLLGADDKAGVAALMELLRWLSLNPRAPHAPLAIAFTLDEEIGRGVEHFDLAKFPAQYAYTVDGGRVGELQWECFNAARVRVEFNGVPCHPGEAKGKMRNALTMARDFDSHPLLSARPENTEGRQGFFHPYRMEGCVARATVDYIVRHHDAEVFMQMLADMERVADSLRTHYGEAVVTLEVEQQYRNMRERLEGKMWVVEHARQAMRSCRVEPIEQPIRGGTDGAVLTWRGLPCPNLFAGGMNFHSVYEYLPVESLVKAAEVVRTLACTPVLDGKEQ</sequence>
<dbReference type="InterPro" id="IPR010161">
    <property type="entry name" value="Peptidase_M20B"/>
</dbReference>
<evidence type="ECO:0000256" key="8">
    <source>
        <dbReference type="PIRSR" id="PIRSR037215-1"/>
    </source>
</evidence>
<dbReference type="GO" id="GO:0045148">
    <property type="term" value="F:tripeptide aminopeptidase activity"/>
    <property type="evidence" value="ECO:0007669"/>
    <property type="project" value="UniProtKB-UniRule"/>
</dbReference>
<dbReference type="CDD" id="cd03892">
    <property type="entry name" value="M20_peptT"/>
    <property type="match status" value="1"/>
</dbReference>
<evidence type="ECO:0000256" key="7">
    <source>
        <dbReference type="NCBIfam" id="TIGR01882"/>
    </source>
</evidence>
<dbReference type="PROSITE" id="PS00759">
    <property type="entry name" value="ARGE_DAPE_CPG2_2"/>
    <property type="match status" value="1"/>
</dbReference>
<feature type="active site" description="Proton acceptor" evidence="8">
    <location>
        <position position="177"/>
    </location>
</feature>
<feature type="binding site" evidence="9">
    <location>
        <position position="143"/>
    </location>
    <ligand>
        <name>Zn(2+)</name>
        <dbReference type="ChEBI" id="CHEBI:29105"/>
        <label>1</label>
    </ligand>
</feature>
<gene>
    <name evidence="11" type="ORF">AL399_02920</name>
</gene>
<dbReference type="SUPFAM" id="SSF53187">
    <property type="entry name" value="Zn-dependent exopeptidases"/>
    <property type="match status" value="1"/>
</dbReference>
<dbReference type="PANTHER" id="PTHR42994">
    <property type="entry name" value="PEPTIDASE T"/>
    <property type="match status" value="1"/>
</dbReference>
<evidence type="ECO:0000256" key="6">
    <source>
        <dbReference type="ARBA" id="ARBA00023049"/>
    </source>
</evidence>
<dbReference type="NCBIfam" id="TIGR01882">
    <property type="entry name" value="peptidase-T"/>
    <property type="match status" value="1"/>
</dbReference>
<feature type="binding site" evidence="9">
    <location>
        <position position="382"/>
    </location>
    <ligand>
        <name>Zn(2+)</name>
        <dbReference type="ChEBI" id="CHEBI:29105"/>
        <label>2</label>
    </ligand>
</feature>
<dbReference type="SUPFAM" id="SSF55031">
    <property type="entry name" value="Bacterial exopeptidase dimerisation domain"/>
    <property type="match status" value="1"/>
</dbReference>
<dbReference type="Proteomes" id="UP000054172">
    <property type="component" value="Unassembled WGS sequence"/>
</dbReference>
<dbReference type="Pfam" id="PF01546">
    <property type="entry name" value="Peptidase_M20"/>
    <property type="match status" value="1"/>
</dbReference>
<dbReference type="PROSITE" id="PS00758">
    <property type="entry name" value="ARGE_DAPE_CPG2_1"/>
    <property type="match status" value="1"/>
</dbReference>
<dbReference type="PIRSF" id="PIRSF037215">
    <property type="entry name" value="Peptidase_M20B"/>
    <property type="match status" value="1"/>
</dbReference>
<name>A0A0Q4B8J4_9BACT</name>
<dbReference type="EMBL" id="LIIK01000009">
    <property type="protein sequence ID" value="KQM09229.1"/>
    <property type="molecule type" value="Genomic_DNA"/>
</dbReference>
<dbReference type="Gene3D" id="3.40.630.10">
    <property type="entry name" value="Zn peptidases"/>
    <property type="match status" value="1"/>
</dbReference>
<dbReference type="PATRIC" id="fig|1702214.3.peg.944"/>
<keyword evidence="6" id="KW-0482">Metalloprotease</keyword>
<evidence type="ECO:0000256" key="1">
    <source>
        <dbReference type="ARBA" id="ARBA00009692"/>
    </source>
</evidence>
<keyword evidence="4" id="KW-0378">Hydrolase</keyword>
<reference evidence="11" key="1">
    <citation type="submission" date="2015-08" db="EMBL/GenBank/DDBJ databases">
        <title>Candidatus Bacteriodes Periocalifornicus.</title>
        <authorList>
            <person name="McLean J.S."/>
            <person name="Kelley S."/>
        </authorList>
    </citation>
    <scope>NUCLEOTIDE SEQUENCE [LARGE SCALE GENOMIC DNA]</scope>
    <source>
        <strain evidence="11">12B</strain>
    </source>
</reference>
<comment type="similarity">
    <text evidence="1">Belongs to the peptidase M20B family.</text>
</comment>
<accession>A0A0Q4B8J4</accession>
<evidence type="ECO:0000256" key="4">
    <source>
        <dbReference type="ARBA" id="ARBA00022801"/>
    </source>
</evidence>
<proteinExistence type="inferred from homology"/>
<dbReference type="Pfam" id="PF07687">
    <property type="entry name" value="M20_dimer"/>
    <property type="match status" value="1"/>
</dbReference>
<evidence type="ECO:0000259" key="10">
    <source>
        <dbReference type="Pfam" id="PF07687"/>
    </source>
</evidence>
<dbReference type="InterPro" id="IPR036264">
    <property type="entry name" value="Bact_exopeptidase_dim_dom"/>
</dbReference>
<comment type="caution">
    <text evidence="11">The sequence shown here is derived from an EMBL/GenBank/DDBJ whole genome shotgun (WGS) entry which is preliminary data.</text>
</comment>
<evidence type="ECO:0000313" key="12">
    <source>
        <dbReference type="Proteomes" id="UP000054172"/>
    </source>
</evidence>
<organism evidence="11 12">
    <name type="scientific">Candidatus [Bacteroides] periocalifornicus</name>
    <dbReference type="NCBI Taxonomy" id="1702214"/>
    <lineage>
        <taxon>Bacteria</taxon>
        <taxon>Pseudomonadati</taxon>
        <taxon>Bacteroidota</taxon>
    </lineage>
</organism>
<feature type="binding site" evidence="9">
    <location>
        <position position="82"/>
    </location>
    <ligand>
        <name>Zn(2+)</name>
        <dbReference type="ChEBI" id="CHEBI:29105"/>
        <label>1</label>
    </ligand>
</feature>
<keyword evidence="5 9" id="KW-0862">Zinc</keyword>
<evidence type="ECO:0000256" key="3">
    <source>
        <dbReference type="ARBA" id="ARBA00022723"/>
    </source>
</evidence>